<protein>
    <recommendedName>
        <fullName evidence="3">AtpZ/AtpI family protein</fullName>
    </recommendedName>
</protein>
<dbReference type="EMBL" id="FMAK01000061">
    <property type="protein sequence ID" value="SCB71276.1"/>
    <property type="molecule type" value="Genomic_DNA"/>
</dbReference>
<proteinExistence type="predicted"/>
<organism evidence="1 2">
    <name type="scientific">Bacillus mycoides</name>
    <dbReference type="NCBI Taxonomy" id="1405"/>
    <lineage>
        <taxon>Bacteria</taxon>
        <taxon>Bacillati</taxon>
        <taxon>Bacillota</taxon>
        <taxon>Bacilli</taxon>
        <taxon>Bacillales</taxon>
        <taxon>Bacillaceae</taxon>
        <taxon>Bacillus</taxon>
        <taxon>Bacillus cereus group</taxon>
    </lineage>
</organism>
<dbReference type="AlphaFoldDB" id="A0A1D3MW72"/>
<accession>A0A1D3MW72</accession>
<dbReference type="Pfam" id="PF09527">
    <property type="entry name" value="ATPase_gene1"/>
    <property type="match status" value="1"/>
</dbReference>
<gene>
    <name evidence="1" type="ORF">BWGO95_05503</name>
</gene>
<dbReference type="Proteomes" id="UP000195696">
    <property type="component" value="Unassembled WGS sequence"/>
</dbReference>
<reference evidence="1 2" key="1">
    <citation type="submission" date="2016-08" db="EMBL/GenBank/DDBJ databases">
        <authorList>
            <person name="Seilhamer J.J."/>
        </authorList>
    </citation>
    <scope>NUCLEOTIDE SEQUENCE [LARGE SCALE GENOMIC DNA]</scope>
    <source>
        <strain evidence="1 2">SDA_GO95</strain>
    </source>
</reference>
<evidence type="ECO:0008006" key="3">
    <source>
        <dbReference type="Google" id="ProtNLM"/>
    </source>
</evidence>
<evidence type="ECO:0000313" key="1">
    <source>
        <dbReference type="EMBL" id="SCB71276.1"/>
    </source>
</evidence>
<name>A0A1D3MW72_BACMY</name>
<dbReference type="InterPro" id="IPR032820">
    <property type="entry name" value="ATPase_put"/>
</dbReference>
<sequence>MRVTYWRDESLQKNDRSHIKAYALMSGILAQLVGSILIGIFGGQWIDNKVGTFPLFLIIGLLLGLGTGVYAMIRLIQHYYSGEQ</sequence>
<evidence type="ECO:0000313" key="2">
    <source>
        <dbReference type="Proteomes" id="UP000195696"/>
    </source>
</evidence>